<comment type="similarity">
    <text evidence="2">Belongs to the major facilitator superfamily. Sugar transporter (TC 2.A.1.1) family.</text>
</comment>
<evidence type="ECO:0000259" key="9">
    <source>
        <dbReference type="PROSITE" id="PS50850"/>
    </source>
</evidence>
<evidence type="ECO:0000256" key="4">
    <source>
        <dbReference type="ARBA" id="ARBA00022692"/>
    </source>
</evidence>
<dbReference type="PROSITE" id="PS51257">
    <property type="entry name" value="PROKAR_LIPOPROTEIN"/>
    <property type="match status" value="1"/>
</dbReference>
<dbReference type="PANTHER" id="PTHR23503:SF8">
    <property type="entry name" value="FACILITATED GLUCOSE TRANSPORTER PROTEIN 1"/>
    <property type="match status" value="1"/>
</dbReference>
<gene>
    <name evidence="10" type="ORF">O0I10_001223</name>
</gene>
<dbReference type="Pfam" id="PF00083">
    <property type="entry name" value="Sugar_tr"/>
    <property type="match status" value="2"/>
</dbReference>
<dbReference type="InterPro" id="IPR020846">
    <property type="entry name" value="MFS_dom"/>
</dbReference>
<dbReference type="PANTHER" id="PTHR23503">
    <property type="entry name" value="SOLUTE CARRIER FAMILY 2"/>
    <property type="match status" value="1"/>
</dbReference>
<feature type="transmembrane region" description="Helical" evidence="8">
    <location>
        <begin position="154"/>
        <end position="174"/>
    </location>
</feature>
<evidence type="ECO:0000256" key="7">
    <source>
        <dbReference type="SAM" id="MobiDB-lite"/>
    </source>
</evidence>
<feature type="transmembrane region" description="Helical" evidence="8">
    <location>
        <begin position="96"/>
        <end position="115"/>
    </location>
</feature>
<dbReference type="Gene3D" id="1.20.1250.20">
    <property type="entry name" value="MFS general substrate transporter like domains"/>
    <property type="match status" value="2"/>
</dbReference>
<feature type="transmembrane region" description="Helical" evidence="8">
    <location>
        <begin position="180"/>
        <end position="199"/>
    </location>
</feature>
<feature type="transmembrane region" description="Helical" evidence="8">
    <location>
        <begin position="478"/>
        <end position="502"/>
    </location>
</feature>
<feature type="transmembrane region" description="Helical" evidence="8">
    <location>
        <begin position="65"/>
        <end position="87"/>
    </location>
</feature>
<feature type="transmembrane region" description="Helical" evidence="8">
    <location>
        <begin position="389"/>
        <end position="409"/>
    </location>
</feature>
<dbReference type="InterPro" id="IPR005829">
    <property type="entry name" value="Sugar_transporter_CS"/>
</dbReference>
<evidence type="ECO:0000256" key="2">
    <source>
        <dbReference type="ARBA" id="ARBA00010992"/>
    </source>
</evidence>
<keyword evidence="3" id="KW-0813">Transport</keyword>
<comment type="subcellular location">
    <subcellularLocation>
        <location evidence="1">Membrane</location>
        <topology evidence="1">Multi-pass membrane protein</topology>
    </subcellularLocation>
</comment>
<feature type="domain" description="Major facilitator superfamily (MFS) profile" evidence="9">
    <location>
        <begin position="15"/>
        <end position="532"/>
    </location>
</feature>
<sequence length="574" mass="62199">MDSRQVKTPKYMVYCVLVACIGSFSNGWTIGCANLPGDVTHQCPTGMRRLATPVLPDCIPMGTSLWGFAVASFCVGGLVGGVCGGWVQTKLGRKKAIIWNTLGWIIGGLLLGLSVNVAMFIIGRILCGLSCGLGSLAIPTYIGETSSIRARGAMGAMNQFLIVIGILLSAIIGLPTSSVPYWRINFAIVGVPAIIQAMLMTTCVESPRWLVSDSRLEEARASLQRLRGKNAIIQNEFYEIVEGQVGTMRARSVLQHPENAEKILSGKWSMEEINEANNNHNPNTLPTDTLDANEQQKIHPDVPRTSVDNDTMINPVPTGETVPVETGDPSGGVHKPMNIIQIFRDPVIRRISLVVFMHHAIQQLSGMNAVMYYSTNIFASAFDLTMSKYMAIATNGVNFVVTIGAVYLVDRMGRRPLLLIAEGGACLFSVLLVVGYACNKPALLVVSVFMYVASFAIGIGPIPWMITSELTPTYANSSVGAIATGVNWAMNFVVGQVFPVIFAGIEGYSFAIFAGICLLAWLFTFFMLPETKNRSIENIVKGFQTGGTRMLGLARRRSSENTMVEHQPQQQGDA</sequence>
<organism evidence="10 11">
    <name type="scientific">Lichtheimia ornata</name>
    <dbReference type="NCBI Taxonomy" id="688661"/>
    <lineage>
        <taxon>Eukaryota</taxon>
        <taxon>Fungi</taxon>
        <taxon>Fungi incertae sedis</taxon>
        <taxon>Mucoromycota</taxon>
        <taxon>Mucoromycotina</taxon>
        <taxon>Mucoromycetes</taxon>
        <taxon>Mucorales</taxon>
        <taxon>Lichtheimiaceae</taxon>
        <taxon>Lichtheimia</taxon>
    </lineage>
</organism>
<keyword evidence="4 8" id="KW-0812">Transmembrane</keyword>
<evidence type="ECO:0000313" key="10">
    <source>
        <dbReference type="EMBL" id="KAJ8663046.1"/>
    </source>
</evidence>
<evidence type="ECO:0000256" key="1">
    <source>
        <dbReference type="ARBA" id="ARBA00004141"/>
    </source>
</evidence>
<dbReference type="GeneID" id="83208641"/>
<feature type="transmembrane region" description="Helical" evidence="8">
    <location>
        <begin position="443"/>
        <end position="466"/>
    </location>
</feature>
<dbReference type="RefSeq" id="XP_058347958.1">
    <property type="nucleotide sequence ID" value="XM_058481320.1"/>
</dbReference>
<dbReference type="PRINTS" id="PR00171">
    <property type="entry name" value="SUGRTRNSPORT"/>
</dbReference>
<feature type="transmembrane region" description="Helical" evidence="8">
    <location>
        <begin position="12"/>
        <end position="30"/>
    </location>
</feature>
<comment type="caution">
    <text evidence="10">The sequence shown here is derived from an EMBL/GenBank/DDBJ whole genome shotgun (WGS) entry which is preliminary data.</text>
</comment>
<feature type="transmembrane region" description="Helical" evidence="8">
    <location>
        <begin position="416"/>
        <end position="437"/>
    </location>
</feature>
<dbReference type="GO" id="GO:0016020">
    <property type="term" value="C:membrane"/>
    <property type="evidence" value="ECO:0007669"/>
    <property type="project" value="UniProtKB-SubCell"/>
</dbReference>
<evidence type="ECO:0000256" key="8">
    <source>
        <dbReference type="SAM" id="Phobius"/>
    </source>
</evidence>
<feature type="transmembrane region" description="Helical" evidence="8">
    <location>
        <begin position="351"/>
        <end position="374"/>
    </location>
</feature>
<name>A0AAD8DHZ4_9FUNG</name>
<evidence type="ECO:0000256" key="5">
    <source>
        <dbReference type="ARBA" id="ARBA00022989"/>
    </source>
</evidence>
<dbReference type="PROSITE" id="PS00217">
    <property type="entry name" value="SUGAR_TRANSPORT_2"/>
    <property type="match status" value="1"/>
</dbReference>
<evidence type="ECO:0000313" key="11">
    <source>
        <dbReference type="Proteomes" id="UP001234581"/>
    </source>
</evidence>
<feature type="region of interest" description="Disordered" evidence="7">
    <location>
        <begin position="298"/>
        <end position="330"/>
    </location>
</feature>
<dbReference type="InterPro" id="IPR003663">
    <property type="entry name" value="Sugar/inositol_transpt"/>
</dbReference>
<dbReference type="InterPro" id="IPR036259">
    <property type="entry name" value="MFS_trans_sf"/>
</dbReference>
<dbReference type="InterPro" id="IPR005828">
    <property type="entry name" value="MFS_sugar_transport-like"/>
</dbReference>
<reference evidence="10 11" key="1">
    <citation type="submission" date="2023-03" db="EMBL/GenBank/DDBJ databases">
        <title>Genome sequence of Lichtheimia ornata CBS 291.66.</title>
        <authorList>
            <person name="Mohabir J.T."/>
            <person name="Shea T.P."/>
            <person name="Kurbessoian T."/>
            <person name="Berby B."/>
            <person name="Fontaine J."/>
            <person name="Livny J."/>
            <person name="Gnirke A."/>
            <person name="Stajich J.E."/>
            <person name="Cuomo C.A."/>
        </authorList>
    </citation>
    <scope>NUCLEOTIDE SEQUENCE [LARGE SCALE GENOMIC DNA]</scope>
    <source>
        <strain evidence="10">CBS 291.66</strain>
    </source>
</reference>
<feature type="transmembrane region" description="Helical" evidence="8">
    <location>
        <begin position="121"/>
        <end position="142"/>
    </location>
</feature>
<dbReference type="SUPFAM" id="SSF103473">
    <property type="entry name" value="MFS general substrate transporter"/>
    <property type="match status" value="1"/>
</dbReference>
<keyword evidence="5 8" id="KW-1133">Transmembrane helix</keyword>
<evidence type="ECO:0000256" key="6">
    <source>
        <dbReference type="ARBA" id="ARBA00023136"/>
    </source>
</evidence>
<dbReference type="GO" id="GO:0015149">
    <property type="term" value="F:hexose transmembrane transporter activity"/>
    <property type="evidence" value="ECO:0007669"/>
    <property type="project" value="TreeGrafter"/>
</dbReference>
<protein>
    <recommendedName>
        <fullName evidence="9">Major facilitator superfamily (MFS) profile domain-containing protein</fullName>
    </recommendedName>
</protein>
<dbReference type="InterPro" id="IPR045263">
    <property type="entry name" value="GLUT"/>
</dbReference>
<dbReference type="EMBL" id="JARTCD010000003">
    <property type="protein sequence ID" value="KAJ8663046.1"/>
    <property type="molecule type" value="Genomic_DNA"/>
</dbReference>
<evidence type="ECO:0000256" key="3">
    <source>
        <dbReference type="ARBA" id="ARBA00022448"/>
    </source>
</evidence>
<dbReference type="Proteomes" id="UP001234581">
    <property type="component" value="Unassembled WGS sequence"/>
</dbReference>
<proteinExistence type="inferred from homology"/>
<dbReference type="AlphaFoldDB" id="A0AAD8DHZ4"/>
<keyword evidence="6 8" id="KW-0472">Membrane</keyword>
<accession>A0AAD8DHZ4</accession>
<keyword evidence="11" id="KW-1185">Reference proteome</keyword>
<dbReference type="PROSITE" id="PS00216">
    <property type="entry name" value="SUGAR_TRANSPORT_1"/>
    <property type="match status" value="1"/>
</dbReference>
<feature type="transmembrane region" description="Helical" evidence="8">
    <location>
        <begin position="508"/>
        <end position="528"/>
    </location>
</feature>
<dbReference type="PROSITE" id="PS50850">
    <property type="entry name" value="MFS"/>
    <property type="match status" value="1"/>
</dbReference>